<gene>
    <name evidence="2" type="ORF">ZEAMMB73_Zm00001d044353</name>
</gene>
<name>A0A1D6NL51_MAIZE</name>
<keyword evidence="1" id="KW-0694">RNA-binding</keyword>
<dbReference type="PANTHER" id="PTHR13734:SF5">
    <property type="entry name" value="CCA TRNA NUCLEOTIDYLTRANSFERASE, MITOCHONDRIAL"/>
    <property type="match status" value="1"/>
</dbReference>
<dbReference type="EMBL" id="CM007649">
    <property type="protein sequence ID" value="ONM40954.1"/>
    <property type="molecule type" value="Genomic_DNA"/>
</dbReference>
<reference evidence="2" key="1">
    <citation type="submission" date="2015-12" db="EMBL/GenBank/DDBJ databases">
        <title>Update maize B73 reference genome by single molecule sequencing technologies.</title>
        <authorList>
            <consortium name="Maize Genome Sequencing Project"/>
            <person name="Ware D."/>
        </authorList>
    </citation>
    <scope>NUCLEOTIDE SEQUENCE [LARGE SCALE GENOMIC DNA]</scope>
    <source>
        <tissue evidence="2">Seedling</tissue>
    </source>
</reference>
<dbReference type="ExpressionAtlas" id="A0A1D6NL51">
    <property type="expression patterns" value="baseline and differential"/>
</dbReference>
<dbReference type="AlphaFoldDB" id="A0A1D6NL51"/>
<accession>A0A1D6NL51</accession>
<protein>
    <submittedName>
        <fullName evidence="2">Pentatricopeptide repeat-containing protein</fullName>
    </submittedName>
</protein>
<sequence length="122" mass="13987">MQNPSHQFSLFVLQIDPMMSDKHPVKAMCDIRDLGLFYVVFSFPDKSNPPVFDKCDWHCVSHIEAAWDLAYSIASVCSAMVLIPSHRSEILSYFLIHEHPEMLKQPLCLMICLCSFALLKII</sequence>
<proteinExistence type="predicted"/>
<evidence type="ECO:0000256" key="1">
    <source>
        <dbReference type="ARBA" id="ARBA00022884"/>
    </source>
</evidence>
<evidence type="ECO:0000313" key="2">
    <source>
        <dbReference type="EMBL" id="ONM40954.1"/>
    </source>
</evidence>
<dbReference type="GO" id="GO:0003723">
    <property type="term" value="F:RNA binding"/>
    <property type="evidence" value="ECO:0007669"/>
    <property type="project" value="UniProtKB-KW"/>
</dbReference>
<organism evidence="2">
    <name type="scientific">Zea mays</name>
    <name type="common">Maize</name>
    <dbReference type="NCBI Taxonomy" id="4577"/>
    <lineage>
        <taxon>Eukaryota</taxon>
        <taxon>Viridiplantae</taxon>
        <taxon>Streptophyta</taxon>
        <taxon>Embryophyta</taxon>
        <taxon>Tracheophyta</taxon>
        <taxon>Spermatophyta</taxon>
        <taxon>Magnoliopsida</taxon>
        <taxon>Liliopsida</taxon>
        <taxon>Poales</taxon>
        <taxon>Poaceae</taxon>
        <taxon>PACMAD clade</taxon>
        <taxon>Panicoideae</taxon>
        <taxon>Andropogonodae</taxon>
        <taxon>Andropogoneae</taxon>
        <taxon>Tripsacinae</taxon>
        <taxon>Zea</taxon>
    </lineage>
</organism>
<dbReference type="PANTHER" id="PTHR13734">
    <property type="entry name" value="TRNA-NUCLEOTIDYLTRANSFERASE"/>
    <property type="match status" value="1"/>
</dbReference>